<dbReference type="SUPFAM" id="SSF58100">
    <property type="entry name" value="Bacterial hemolysins"/>
    <property type="match status" value="1"/>
</dbReference>
<accession>A0A8S3UBS0</accession>
<dbReference type="AlphaFoldDB" id="A0A8S3UBS0"/>
<comment type="caution">
    <text evidence="2">The sequence shown here is derived from an EMBL/GenBank/DDBJ whole genome shotgun (WGS) entry which is preliminary data.</text>
</comment>
<feature type="coiled-coil region" evidence="1">
    <location>
        <begin position="115"/>
        <end position="171"/>
    </location>
</feature>
<evidence type="ECO:0000313" key="2">
    <source>
        <dbReference type="EMBL" id="CAG2243764.1"/>
    </source>
</evidence>
<gene>
    <name evidence="2" type="ORF">MEDL_55875</name>
</gene>
<reference evidence="2" key="1">
    <citation type="submission" date="2021-03" db="EMBL/GenBank/DDBJ databases">
        <authorList>
            <person name="Bekaert M."/>
        </authorList>
    </citation>
    <scope>NUCLEOTIDE SEQUENCE</scope>
</reference>
<proteinExistence type="predicted"/>
<evidence type="ECO:0000313" key="3">
    <source>
        <dbReference type="Proteomes" id="UP000683360"/>
    </source>
</evidence>
<dbReference type="Proteomes" id="UP000683360">
    <property type="component" value="Unassembled WGS sequence"/>
</dbReference>
<keyword evidence="3" id="KW-1185">Reference proteome</keyword>
<protein>
    <submittedName>
        <fullName evidence="2">TRIM25</fullName>
        <ecNumber evidence="2">2.3.2.27</ecNumber>
    </submittedName>
</protein>
<name>A0A8S3UBS0_MYTED</name>
<keyword evidence="1" id="KW-0175">Coiled coil</keyword>
<dbReference type="GO" id="GO:0061630">
    <property type="term" value="F:ubiquitin protein ligase activity"/>
    <property type="evidence" value="ECO:0007669"/>
    <property type="project" value="UniProtKB-EC"/>
</dbReference>
<dbReference type="EMBL" id="CAJPWZ010002714">
    <property type="protein sequence ID" value="CAG2243764.1"/>
    <property type="molecule type" value="Genomic_DNA"/>
</dbReference>
<keyword evidence="2" id="KW-0808">Transferase</keyword>
<keyword evidence="2" id="KW-0012">Acyltransferase</keyword>
<dbReference type="EC" id="2.3.2.27" evidence="2"/>
<evidence type="ECO:0000256" key="1">
    <source>
        <dbReference type="SAM" id="Coils"/>
    </source>
</evidence>
<organism evidence="2 3">
    <name type="scientific">Mytilus edulis</name>
    <name type="common">Blue mussel</name>
    <dbReference type="NCBI Taxonomy" id="6550"/>
    <lineage>
        <taxon>Eukaryota</taxon>
        <taxon>Metazoa</taxon>
        <taxon>Spiralia</taxon>
        <taxon>Lophotrochozoa</taxon>
        <taxon>Mollusca</taxon>
        <taxon>Bivalvia</taxon>
        <taxon>Autobranchia</taxon>
        <taxon>Pteriomorphia</taxon>
        <taxon>Mytilida</taxon>
        <taxon>Mytiloidea</taxon>
        <taxon>Mytilidae</taxon>
        <taxon>Mytilinae</taxon>
        <taxon>Mytilus</taxon>
    </lineage>
</organism>
<sequence>MCFAEYVTLSISQNLPISGVLNAMRVCVLGCQKHHSFSKASRNHEVISIENYLKLPSAILKIATYCNEHNSKYQNFCPQHDKICCSVCISEYHTTCCGLKSLQEIVKTSKESAWLENIEANLKDMRYNYDNIKKDREQDLASVRNQRKHFHEEIKQIREQINSHLDLLEQQIIKELNAAEHKIKSAFETLISQITEKINTVETLQGNISSVKEYASDLQTFLGSKSLETEVEREKTYLKSLFQDGVFIKTKLNVT</sequence>
<dbReference type="OrthoDB" id="6130867at2759"/>